<dbReference type="EMBL" id="OU900108">
    <property type="protein sequence ID" value="CAG9857774.1"/>
    <property type="molecule type" value="Genomic_DNA"/>
</dbReference>
<organism evidence="1 2">
    <name type="scientific">Phyllotreta striolata</name>
    <name type="common">Striped flea beetle</name>
    <name type="synonym">Crioceris striolata</name>
    <dbReference type="NCBI Taxonomy" id="444603"/>
    <lineage>
        <taxon>Eukaryota</taxon>
        <taxon>Metazoa</taxon>
        <taxon>Ecdysozoa</taxon>
        <taxon>Arthropoda</taxon>
        <taxon>Hexapoda</taxon>
        <taxon>Insecta</taxon>
        <taxon>Pterygota</taxon>
        <taxon>Neoptera</taxon>
        <taxon>Endopterygota</taxon>
        <taxon>Coleoptera</taxon>
        <taxon>Polyphaga</taxon>
        <taxon>Cucujiformia</taxon>
        <taxon>Chrysomeloidea</taxon>
        <taxon>Chrysomelidae</taxon>
        <taxon>Galerucinae</taxon>
        <taxon>Alticini</taxon>
        <taxon>Phyllotreta</taxon>
    </lineage>
</organism>
<accession>A0A9N9TLI7</accession>
<proteinExistence type="predicted"/>
<gene>
    <name evidence="1" type="ORF">PHYEVI_LOCUS4173</name>
</gene>
<reference evidence="1" key="1">
    <citation type="submission" date="2022-01" db="EMBL/GenBank/DDBJ databases">
        <authorList>
            <person name="King R."/>
        </authorList>
    </citation>
    <scope>NUCLEOTIDE SEQUENCE</scope>
</reference>
<name>A0A9N9TLI7_PHYSR</name>
<keyword evidence="2" id="KW-1185">Reference proteome</keyword>
<protein>
    <submittedName>
        <fullName evidence="1">Uncharacterized protein</fullName>
    </submittedName>
</protein>
<dbReference type="AlphaFoldDB" id="A0A9N9TLI7"/>
<evidence type="ECO:0000313" key="2">
    <source>
        <dbReference type="Proteomes" id="UP001153712"/>
    </source>
</evidence>
<sequence>MEPDEILTKRIDLMLENYFKMAETERQNLFDALKMEISRHFEDDKVPIISISSWRYCVMDEKSSMYKDFPYWSFGVHSKPTPKTMLFGRFYIDKLEGRLMIDDNVHKMPCSIINSTVNLSIFYNTYILLKDYKIVTEIFRDPNVKNWEYLIANFEDVILLHPLEKCSLFGTVPPLRKFPIIEEIVIVRKSQVSLREITVMTVETHLEIISVQLGIRAYLSLPHLYSRIHLFLREGFKYKLYTNRHFMSKDNRKLRSIEQLQCFVISPEDNVYFEEVEKYENFTEIENGLISFERAVCNRDFVENNFINESSLAGLPSGFKNLDNKTNTVDFSESKQDGLRLYLSNKELKVRPMGFIPDMILRVRNVRKKPKYLQPTVFTTIEIVRYEPKVPFCSANLSETMYSDWGPRYFLSKGNGIPKNVIIWSEIYETKIYELKITKPKNIQELTDKSSTNCDEDKMKFYMVLFATDMFGRSRVYSNEADFVKKMLNLSDVNFEKLSEVCQFVTGSYSFSDQDEIEDTDEHQINVNQMGDSNLFQYLLTKFIRHFNRRGLHRSSLWIKCRKESDVRPSFKPRPNWKLLDMKTVHC</sequence>
<evidence type="ECO:0000313" key="1">
    <source>
        <dbReference type="EMBL" id="CAG9857774.1"/>
    </source>
</evidence>
<dbReference type="Proteomes" id="UP001153712">
    <property type="component" value="Chromosome 15"/>
</dbReference>
<dbReference type="OrthoDB" id="6747550at2759"/>